<feature type="domain" description="Ig-like" evidence="13">
    <location>
        <begin position="154"/>
        <end position="249"/>
    </location>
</feature>
<dbReference type="Pfam" id="PF07679">
    <property type="entry name" value="I-set"/>
    <property type="match status" value="2"/>
</dbReference>
<keyword evidence="6 11" id="KW-0472">Membrane</keyword>
<evidence type="ECO:0000256" key="1">
    <source>
        <dbReference type="ARBA" id="ARBA00004167"/>
    </source>
</evidence>
<dbReference type="SUPFAM" id="SSF48726">
    <property type="entry name" value="Immunoglobulin"/>
    <property type="match status" value="3"/>
</dbReference>
<keyword evidence="7" id="KW-1015">Disulfide bond</keyword>
<evidence type="ECO:0000313" key="15">
    <source>
        <dbReference type="Proteomes" id="UP000001593"/>
    </source>
</evidence>
<evidence type="ECO:0000259" key="13">
    <source>
        <dbReference type="PROSITE" id="PS50835"/>
    </source>
</evidence>
<feature type="chain" id="PRO_5002713997" description="Ig-like domain-containing protein" evidence="12">
    <location>
        <begin position="29"/>
        <end position="620"/>
    </location>
</feature>
<evidence type="ECO:0000256" key="8">
    <source>
        <dbReference type="ARBA" id="ARBA00023170"/>
    </source>
</evidence>
<evidence type="ECO:0000256" key="7">
    <source>
        <dbReference type="ARBA" id="ARBA00023157"/>
    </source>
</evidence>
<evidence type="ECO:0000256" key="6">
    <source>
        <dbReference type="ARBA" id="ARBA00023136"/>
    </source>
</evidence>
<dbReference type="PROSITE" id="PS50835">
    <property type="entry name" value="IG_LIKE"/>
    <property type="match status" value="3"/>
</dbReference>
<dbReference type="InterPro" id="IPR013783">
    <property type="entry name" value="Ig-like_fold"/>
</dbReference>
<dbReference type="HOGENOM" id="CLU_440977_0_0_1"/>
<dbReference type="eggNOG" id="KOG0200">
    <property type="taxonomic scope" value="Eukaryota"/>
</dbReference>
<dbReference type="Proteomes" id="UP000001593">
    <property type="component" value="Unassembled WGS sequence"/>
</dbReference>
<name>A7RZN6_NEMVE</name>
<feature type="signal peptide" evidence="12">
    <location>
        <begin position="1"/>
        <end position="28"/>
    </location>
</feature>
<keyword evidence="9" id="KW-0325">Glycoprotein</keyword>
<keyword evidence="15" id="KW-1185">Reference proteome</keyword>
<dbReference type="PANTHER" id="PTHR19890:SF10">
    <property type="entry name" value="FIBROBLAST GROWTH FACTOR RECEPTOR-LIKE 1"/>
    <property type="match status" value="1"/>
</dbReference>
<dbReference type="FunCoup" id="A7RZN6">
    <property type="interactions" value="66"/>
</dbReference>
<keyword evidence="4" id="KW-0677">Repeat</keyword>
<evidence type="ECO:0000256" key="5">
    <source>
        <dbReference type="ARBA" id="ARBA00022989"/>
    </source>
</evidence>
<keyword evidence="2 11" id="KW-0812">Transmembrane</keyword>
<dbReference type="GO" id="GO:0016020">
    <property type="term" value="C:membrane"/>
    <property type="evidence" value="ECO:0007669"/>
    <property type="project" value="UniProtKB-SubCell"/>
</dbReference>
<dbReference type="InterPro" id="IPR052615">
    <property type="entry name" value="FGFRL"/>
</dbReference>
<dbReference type="InterPro" id="IPR003599">
    <property type="entry name" value="Ig_sub"/>
</dbReference>
<feature type="transmembrane region" description="Helical" evidence="11">
    <location>
        <begin position="416"/>
        <end position="439"/>
    </location>
</feature>
<keyword evidence="10" id="KW-0393">Immunoglobulin domain</keyword>
<sequence>MEFSGSVSSCLTIILCFTVLAVFDCADSQKPKFLKKPKLRYEATVGDSVKLKCLVTGVNDPLFNRTYSVWFSYRNGKTKIVGKPRRGEKSRFRSMNGHHLRIKNARVKDSGKYLCQAHNSFGMINASITLIVHPGSNASVYNTAAHIITPSPPPPVKVQAPVFRRNIKALRIRLEEGSQLKLRCHANGSPQPKIQWHHNGKKLRSRRRNHVILRGWVLNIRSLRQSDSGRYTCIVKNKHGTIRRTYIVSPLKSRSTGEPALEPSNAPNGIDINTHLLKNKTAVEGTDVTFTCKAVSEVPLSFIWLRWTPLTNATDGTADQPVRILNASDPRVRLIRESAAYWSLADKRASYCHKLMLLNVTKRDQGQYSCVVGGGKEMVSYNVFLTVKPKELRAQDSMYKNTSSHGKSYGEFEIPLAALIAVPAAFGAILIAVIIWCYVQVVRHRARQAVKAKSISFAVDEMYGRQVYKKKPSLGISVNRLVTLEELSNARNKESALEMAIRNGDVRKENGHTIPQNKDIVKDTTGLNGVICNGDNSELRTQNKCTDEVARTEPNGYTDNDMDGLSDIKHVRTAARFNTYVEHRPLSDKRVVLSDNPRGCREDREIDRISECSPRQHSGV</sequence>
<evidence type="ECO:0000313" key="14">
    <source>
        <dbReference type="EMBL" id="EDO43171.1"/>
    </source>
</evidence>
<dbReference type="SMART" id="SM00409">
    <property type="entry name" value="IG"/>
    <property type="match status" value="3"/>
</dbReference>
<dbReference type="OMA" id="SGMYICF"/>
<dbReference type="SMART" id="SM00408">
    <property type="entry name" value="IGc2"/>
    <property type="match status" value="3"/>
</dbReference>
<feature type="domain" description="Ig-like" evidence="13">
    <location>
        <begin position="31"/>
        <end position="129"/>
    </location>
</feature>
<keyword evidence="5 11" id="KW-1133">Transmembrane helix</keyword>
<dbReference type="STRING" id="45351.A7RZN6"/>
<dbReference type="FunFam" id="2.60.40.10:FF:000016">
    <property type="entry name" value="Fibroblast growth factor receptor"/>
    <property type="match status" value="1"/>
</dbReference>
<proteinExistence type="predicted"/>
<evidence type="ECO:0000256" key="11">
    <source>
        <dbReference type="SAM" id="Phobius"/>
    </source>
</evidence>
<dbReference type="Gene3D" id="2.60.40.10">
    <property type="entry name" value="Immunoglobulins"/>
    <property type="match status" value="3"/>
</dbReference>
<dbReference type="InterPro" id="IPR036179">
    <property type="entry name" value="Ig-like_dom_sf"/>
</dbReference>
<evidence type="ECO:0000256" key="4">
    <source>
        <dbReference type="ARBA" id="ARBA00022737"/>
    </source>
</evidence>
<evidence type="ECO:0000256" key="10">
    <source>
        <dbReference type="ARBA" id="ARBA00023319"/>
    </source>
</evidence>
<dbReference type="InParanoid" id="A7RZN6"/>
<dbReference type="KEGG" id="nve:5515052"/>
<evidence type="ECO:0000256" key="2">
    <source>
        <dbReference type="ARBA" id="ARBA00022692"/>
    </source>
</evidence>
<organism evidence="14 15">
    <name type="scientific">Nematostella vectensis</name>
    <name type="common">Starlet sea anemone</name>
    <dbReference type="NCBI Taxonomy" id="45351"/>
    <lineage>
        <taxon>Eukaryota</taxon>
        <taxon>Metazoa</taxon>
        <taxon>Cnidaria</taxon>
        <taxon>Anthozoa</taxon>
        <taxon>Hexacorallia</taxon>
        <taxon>Actiniaria</taxon>
        <taxon>Edwardsiidae</taxon>
        <taxon>Nematostella</taxon>
    </lineage>
</organism>
<gene>
    <name evidence="14" type="ORF">NEMVEDRAFT_v1g204525</name>
</gene>
<comment type="subcellular location">
    <subcellularLocation>
        <location evidence="1">Membrane</location>
        <topology evidence="1">Single-pass membrane protein</topology>
    </subcellularLocation>
</comment>
<dbReference type="EMBL" id="DS469557">
    <property type="protein sequence ID" value="EDO43171.1"/>
    <property type="molecule type" value="Genomic_DNA"/>
</dbReference>
<feature type="domain" description="Ig-like" evidence="13">
    <location>
        <begin position="267"/>
        <end position="386"/>
    </location>
</feature>
<keyword evidence="8" id="KW-0675">Receptor</keyword>
<evidence type="ECO:0000256" key="3">
    <source>
        <dbReference type="ARBA" id="ARBA00022729"/>
    </source>
</evidence>
<keyword evidence="3 12" id="KW-0732">Signal</keyword>
<dbReference type="InterPro" id="IPR007110">
    <property type="entry name" value="Ig-like_dom"/>
</dbReference>
<protein>
    <recommendedName>
        <fullName evidence="13">Ig-like domain-containing protein</fullName>
    </recommendedName>
</protein>
<dbReference type="InterPro" id="IPR013098">
    <property type="entry name" value="Ig_I-set"/>
</dbReference>
<accession>A7RZN6</accession>
<dbReference type="PANTHER" id="PTHR19890">
    <property type="entry name" value="FIBROBLAST GROWTH FACTOR RECEPTOR"/>
    <property type="match status" value="1"/>
</dbReference>
<dbReference type="OrthoDB" id="6244905at2759"/>
<dbReference type="InterPro" id="IPR003598">
    <property type="entry name" value="Ig_sub2"/>
</dbReference>
<evidence type="ECO:0000256" key="9">
    <source>
        <dbReference type="ARBA" id="ARBA00023180"/>
    </source>
</evidence>
<evidence type="ECO:0000256" key="12">
    <source>
        <dbReference type="SAM" id="SignalP"/>
    </source>
</evidence>
<dbReference type="AlphaFoldDB" id="A7RZN6"/>
<reference evidence="14 15" key="1">
    <citation type="journal article" date="2007" name="Science">
        <title>Sea anemone genome reveals ancestral eumetazoan gene repertoire and genomic organization.</title>
        <authorList>
            <person name="Putnam N.H."/>
            <person name="Srivastava M."/>
            <person name="Hellsten U."/>
            <person name="Dirks B."/>
            <person name="Chapman J."/>
            <person name="Salamov A."/>
            <person name="Terry A."/>
            <person name="Shapiro H."/>
            <person name="Lindquist E."/>
            <person name="Kapitonov V.V."/>
            <person name="Jurka J."/>
            <person name="Genikhovich G."/>
            <person name="Grigoriev I.V."/>
            <person name="Lucas S.M."/>
            <person name="Steele R.E."/>
            <person name="Finnerty J.R."/>
            <person name="Technau U."/>
            <person name="Martindale M.Q."/>
            <person name="Rokhsar D.S."/>
        </authorList>
    </citation>
    <scope>NUCLEOTIDE SEQUENCE [LARGE SCALE GENOMIC DNA]</scope>
    <source>
        <strain evidence="15">CH2 X CH6</strain>
    </source>
</reference>